<name>A0A0F9WHS9_9ZZZZ</name>
<feature type="transmembrane region" description="Helical" evidence="1">
    <location>
        <begin position="12"/>
        <end position="31"/>
    </location>
</feature>
<comment type="caution">
    <text evidence="2">The sequence shown here is derived from an EMBL/GenBank/DDBJ whole genome shotgun (WGS) entry which is preliminary data.</text>
</comment>
<sequence>MRLSNFSFKKNPISTIFGLLVIVAGLLPFVLPGRISLSEAVEVGEGLKAVEVLIVQFVAEAAGLVSLFGKDLAGIPDAE</sequence>
<proteinExistence type="predicted"/>
<gene>
    <name evidence="2" type="ORF">LCGC14_0278140</name>
</gene>
<accession>A0A0F9WHS9</accession>
<organism evidence="2">
    <name type="scientific">marine sediment metagenome</name>
    <dbReference type="NCBI Taxonomy" id="412755"/>
    <lineage>
        <taxon>unclassified sequences</taxon>
        <taxon>metagenomes</taxon>
        <taxon>ecological metagenomes</taxon>
    </lineage>
</organism>
<evidence type="ECO:0000256" key="1">
    <source>
        <dbReference type="SAM" id="Phobius"/>
    </source>
</evidence>
<keyword evidence="1" id="KW-1133">Transmembrane helix</keyword>
<evidence type="ECO:0000313" key="2">
    <source>
        <dbReference type="EMBL" id="KKN85491.1"/>
    </source>
</evidence>
<keyword evidence="1" id="KW-0812">Transmembrane</keyword>
<keyword evidence="1" id="KW-0472">Membrane</keyword>
<reference evidence="2" key="1">
    <citation type="journal article" date="2015" name="Nature">
        <title>Complex archaea that bridge the gap between prokaryotes and eukaryotes.</title>
        <authorList>
            <person name="Spang A."/>
            <person name="Saw J.H."/>
            <person name="Jorgensen S.L."/>
            <person name="Zaremba-Niedzwiedzka K."/>
            <person name="Martijn J."/>
            <person name="Lind A.E."/>
            <person name="van Eijk R."/>
            <person name="Schleper C."/>
            <person name="Guy L."/>
            <person name="Ettema T.J."/>
        </authorList>
    </citation>
    <scope>NUCLEOTIDE SEQUENCE</scope>
</reference>
<dbReference type="EMBL" id="LAZR01000158">
    <property type="protein sequence ID" value="KKN85491.1"/>
    <property type="molecule type" value="Genomic_DNA"/>
</dbReference>
<dbReference type="AlphaFoldDB" id="A0A0F9WHS9"/>
<protein>
    <submittedName>
        <fullName evidence="2">Uncharacterized protein</fullName>
    </submittedName>
</protein>